<evidence type="ECO:0000313" key="11">
    <source>
        <dbReference type="WBParaSite" id="PgB05_g017_t02"/>
    </source>
</evidence>
<name>A0A914ZLG2_PARUN</name>
<sequence>ASILIGNVIATVYFFRPINNLEYAINWENSVVPCEDDRIRFDEEKIAVTMINEPIAVSEMSLPDDGIIFFAPNTALGQKGRWQCERKITPEDAFFQTKPAASFFSGSNWFASLDGEEIGHLLHALQIPSDQDTAVIQVSGANRMLIDDFVKLDSFLFSDEMVIGKSFDLSTLWTMEGQFQFVLAPKLKSDVIIDDIAYQWPKFTNTVTLLGPNAQRNPSGIFNSNAEPNIMKIICSYQRCPAVENICVTPFQPVGHCCFICGSMLTFRGNGINFEKLSENLHSFQTASAFAHIFHLGVSLLRIDHNDIIPEYQIVVSGPSDAAFDERVFSEVLQEVIETIQTRCHYSI</sequence>
<organism evidence="10 11">
    <name type="scientific">Parascaris univalens</name>
    <name type="common">Nematode worm</name>
    <dbReference type="NCBI Taxonomy" id="6257"/>
    <lineage>
        <taxon>Eukaryota</taxon>
        <taxon>Metazoa</taxon>
        <taxon>Ecdysozoa</taxon>
        <taxon>Nematoda</taxon>
        <taxon>Chromadorea</taxon>
        <taxon>Rhabditida</taxon>
        <taxon>Spirurina</taxon>
        <taxon>Ascaridomorpha</taxon>
        <taxon>Ascaridoidea</taxon>
        <taxon>Ascarididae</taxon>
        <taxon>Parascaris</taxon>
    </lineage>
</organism>
<dbReference type="GO" id="GO:0030139">
    <property type="term" value="C:endocytic vesicle"/>
    <property type="evidence" value="ECO:0007669"/>
    <property type="project" value="TreeGrafter"/>
</dbReference>
<proteinExistence type="predicted"/>
<evidence type="ECO:0000313" key="10">
    <source>
        <dbReference type="Proteomes" id="UP000887569"/>
    </source>
</evidence>
<keyword evidence="7" id="KW-0653">Protein transport</keyword>
<evidence type="ECO:0000256" key="5">
    <source>
        <dbReference type="ARBA" id="ARBA00022692"/>
    </source>
</evidence>
<dbReference type="Pfam" id="PF14828">
    <property type="entry name" value="Amnionless"/>
    <property type="match status" value="1"/>
</dbReference>
<dbReference type="GO" id="GO:0016324">
    <property type="term" value="C:apical plasma membrane"/>
    <property type="evidence" value="ECO:0007669"/>
    <property type="project" value="TreeGrafter"/>
</dbReference>
<dbReference type="AlphaFoldDB" id="A0A914ZLG2"/>
<protein>
    <recommendedName>
        <fullName evidence="2">Protein amnionless</fullName>
    </recommendedName>
</protein>
<evidence type="ECO:0000256" key="6">
    <source>
        <dbReference type="ARBA" id="ARBA00022729"/>
    </source>
</evidence>
<keyword evidence="6" id="KW-0732">Signal</keyword>
<evidence type="ECO:0000256" key="4">
    <source>
        <dbReference type="ARBA" id="ARBA00022475"/>
    </source>
</evidence>
<comment type="subcellular location">
    <subcellularLocation>
        <location evidence="1">Cell membrane</location>
        <topology evidence="1">Single-pass type I membrane protein</topology>
    </subcellularLocation>
</comment>
<dbReference type="Proteomes" id="UP000887569">
    <property type="component" value="Unplaced"/>
</dbReference>
<dbReference type="PANTHER" id="PTHR14995">
    <property type="entry name" value="AMNIONLESS"/>
    <property type="match status" value="1"/>
</dbReference>
<dbReference type="GO" id="GO:0015031">
    <property type="term" value="P:protein transport"/>
    <property type="evidence" value="ECO:0007669"/>
    <property type="project" value="UniProtKB-KW"/>
</dbReference>
<keyword evidence="5" id="KW-0812">Transmembrane</keyword>
<evidence type="ECO:0000256" key="7">
    <source>
        <dbReference type="ARBA" id="ARBA00022927"/>
    </source>
</evidence>
<keyword evidence="9" id="KW-0472">Membrane</keyword>
<evidence type="ECO:0000256" key="1">
    <source>
        <dbReference type="ARBA" id="ARBA00004251"/>
    </source>
</evidence>
<keyword evidence="4" id="KW-1003">Cell membrane</keyword>
<evidence type="ECO:0000256" key="2">
    <source>
        <dbReference type="ARBA" id="ARBA00021200"/>
    </source>
</evidence>
<keyword evidence="10" id="KW-1185">Reference proteome</keyword>
<evidence type="ECO:0000256" key="8">
    <source>
        <dbReference type="ARBA" id="ARBA00022989"/>
    </source>
</evidence>
<dbReference type="GO" id="GO:0006898">
    <property type="term" value="P:receptor-mediated endocytosis"/>
    <property type="evidence" value="ECO:0007669"/>
    <property type="project" value="TreeGrafter"/>
</dbReference>
<dbReference type="PANTHER" id="PTHR14995:SF2">
    <property type="entry name" value="PROTEIN AMNIONLESS"/>
    <property type="match status" value="1"/>
</dbReference>
<keyword evidence="3" id="KW-0813">Transport</keyword>
<accession>A0A914ZLG2</accession>
<reference evidence="11" key="1">
    <citation type="submission" date="2022-11" db="UniProtKB">
        <authorList>
            <consortium name="WormBaseParasite"/>
        </authorList>
    </citation>
    <scope>IDENTIFICATION</scope>
</reference>
<evidence type="ECO:0000256" key="9">
    <source>
        <dbReference type="ARBA" id="ARBA00023136"/>
    </source>
</evidence>
<evidence type="ECO:0000256" key="3">
    <source>
        <dbReference type="ARBA" id="ARBA00022448"/>
    </source>
</evidence>
<dbReference type="InterPro" id="IPR026112">
    <property type="entry name" value="AMN"/>
</dbReference>
<keyword evidence="8" id="KW-1133">Transmembrane helix</keyword>
<dbReference type="WBParaSite" id="PgB05_g017_t02">
    <property type="protein sequence ID" value="PgB05_g017_t02"/>
    <property type="gene ID" value="PgB05_g017"/>
</dbReference>